<name>A0A9P7K8T3_9AGAR</name>
<dbReference type="GO" id="GO:0016491">
    <property type="term" value="F:oxidoreductase activity"/>
    <property type="evidence" value="ECO:0007669"/>
    <property type="project" value="UniProtKB-KW"/>
</dbReference>
<dbReference type="AlphaFoldDB" id="A0A9P7K8T3"/>
<gene>
    <name evidence="3" type="ORF">DXG03_005125</name>
</gene>
<dbReference type="GO" id="GO:0005737">
    <property type="term" value="C:cytoplasm"/>
    <property type="evidence" value="ECO:0007669"/>
    <property type="project" value="TreeGrafter"/>
</dbReference>
<dbReference type="Pfam" id="PF00248">
    <property type="entry name" value="Aldo_ket_red"/>
    <property type="match status" value="1"/>
</dbReference>
<sequence>MSPSTLPTRKLGKNGPEVSAIGLGAMGTSAPPFERLWSTHISKSTGMGAFYGQSDDSESLSTLTSAADRGVTFWDTADIYGTSEELLGKWFAQTGRRSEIFLATKFGARDLSEGAKDPNKLNSKPSYIRSQFQASLKKLQTNYIDLYYQHRVDPEVPIEIVVEALRPLVESGQLKWIGLSEPSIETLKRARAVPGIGEKVIAAQMEFSPFELYVEKTGFVDAINEAGMGIVAYSPLARGLVTGRFSSPDDFEENDFRRSVPRFSAENFPKNIRVVDELNKVARKYNATTSQVTLAWILAEHPNFVPIPGIRNVSRLEENAHGGEIVLSSDDVKAIRAVVEAAEVAGARYPPGLIPEGDCIPLSSWNGEN</sequence>
<dbReference type="InterPro" id="IPR050791">
    <property type="entry name" value="Aldo-Keto_reductase"/>
</dbReference>
<evidence type="ECO:0000256" key="1">
    <source>
        <dbReference type="ARBA" id="ARBA00023002"/>
    </source>
</evidence>
<accession>A0A9P7K8T3</accession>
<dbReference type="Gene3D" id="3.20.20.100">
    <property type="entry name" value="NADP-dependent oxidoreductase domain"/>
    <property type="match status" value="1"/>
</dbReference>
<dbReference type="SUPFAM" id="SSF51430">
    <property type="entry name" value="NAD(P)-linked oxidoreductase"/>
    <property type="match status" value="1"/>
</dbReference>
<evidence type="ECO:0000313" key="4">
    <source>
        <dbReference type="Proteomes" id="UP000775547"/>
    </source>
</evidence>
<dbReference type="Proteomes" id="UP000775547">
    <property type="component" value="Unassembled WGS sequence"/>
</dbReference>
<keyword evidence="1" id="KW-0560">Oxidoreductase</keyword>
<dbReference type="InterPro" id="IPR023210">
    <property type="entry name" value="NADP_OxRdtase_dom"/>
</dbReference>
<proteinExistence type="predicted"/>
<evidence type="ECO:0000259" key="2">
    <source>
        <dbReference type="Pfam" id="PF00248"/>
    </source>
</evidence>
<keyword evidence="4" id="KW-1185">Reference proteome</keyword>
<feature type="domain" description="NADP-dependent oxidoreductase" evidence="2">
    <location>
        <begin position="48"/>
        <end position="339"/>
    </location>
</feature>
<comment type="caution">
    <text evidence="3">The sequence shown here is derived from an EMBL/GenBank/DDBJ whole genome shotgun (WGS) entry which is preliminary data.</text>
</comment>
<reference evidence="3" key="2">
    <citation type="submission" date="2021-10" db="EMBL/GenBank/DDBJ databases">
        <title>Phylogenomics reveals ancestral predisposition of the termite-cultivated fungus Termitomyces towards a domesticated lifestyle.</title>
        <authorList>
            <person name="Auxier B."/>
            <person name="Grum-Grzhimaylo A."/>
            <person name="Cardenas M.E."/>
            <person name="Lodge J.D."/>
            <person name="Laessoe T."/>
            <person name="Pedersen O."/>
            <person name="Smith M.E."/>
            <person name="Kuyper T.W."/>
            <person name="Franco-Molano E.A."/>
            <person name="Baroni T.J."/>
            <person name="Aanen D.K."/>
        </authorList>
    </citation>
    <scope>NUCLEOTIDE SEQUENCE</scope>
    <source>
        <strain evidence="3">AP01</strain>
        <tissue evidence="3">Mycelium</tissue>
    </source>
</reference>
<dbReference type="EMBL" id="JABCKV010000305">
    <property type="protein sequence ID" value="KAG5641473.1"/>
    <property type="molecule type" value="Genomic_DNA"/>
</dbReference>
<organism evidence="3 4">
    <name type="scientific">Asterophora parasitica</name>
    <dbReference type="NCBI Taxonomy" id="117018"/>
    <lineage>
        <taxon>Eukaryota</taxon>
        <taxon>Fungi</taxon>
        <taxon>Dikarya</taxon>
        <taxon>Basidiomycota</taxon>
        <taxon>Agaricomycotina</taxon>
        <taxon>Agaricomycetes</taxon>
        <taxon>Agaricomycetidae</taxon>
        <taxon>Agaricales</taxon>
        <taxon>Tricholomatineae</taxon>
        <taxon>Lyophyllaceae</taxon>
        <taxon>Asterophora</taxon>
    </lineage>
</organism>
<dbReference type="PANTHER" id="PTHR43625">
    <property type="entry name" value="AFLATOXIN B1 ALDEHYDE REDUCTASE"/>
    <property type="match status" value="1"/>
</dbReference>
<dbReference type="PANTHER" id="PTHR43625:SF40">
    <property type="entry name" value="ALDO-KETO REDUCTASE YAKC [NADP(+)]"/>
    <property type="match status" value="1"/>
</dbReference>
<dbReference type="InterPro" id="IPR036812">
    <property type="entry name" value="NAD(P)_OxRdtase_dom_sf"/>
</dbReference>
<reference evidence="3" key="1">
    <citation type="submission" date="2020-07" db="EMBL/GenBank/DDBJ databases">
        <authorList>
            <person name="Nieuwenhuis M."/>
            <person name="Van De Peppel L.J.J."/>
        </authorList>
    </citation>
    <scope>NUCLEOTIDE SEQUENCE</scope>
    <source>
        <strain evidence="3">AP01</strain>
        <tissue evidence="3">Mycelium</tissue>
    </source>
</reference>
<protein>
    <recommendedName>
        <fullName evidence="2">NADP-dependent oxidoreductase domain-containing protein</fullName>
    </recommendedName>
</protein>
<evidence type="ECO:0000313" key="3">
    <source>
        <dbReference type="EMBL" id="KAG5641473.1"/>
    </source>
</evidence>
<dbReference type="OrthoDB" id="37537at2759"/>